<dbReference type="eggNOG" id="ENOG502RZ0F">
    <property type="taxonomic scope" value="Eukaryota"/>
</dbReference>
<reference evidence="1 2" key="1">
    <citation type="journal article" date="2015" name="Sci. Rep.">
        <title>The genome of Leishmania panamensis: insights into genomics of the L. (Viannia) subgenus.</title>
        <authorList>
            <person name="Llanes A."/>
            <person name="Restrepo C.M."/>
            <person name="Vecchio G.D."/>
            <person name="Anguizola F.J."/>
            <person name="Lleonart R."/>
        </authorList>
    </citation>
    <scope>NUCLEOTIDE SEQUENCE [LARGE SCALE GENOMIC DNA]</scope>
    <source>
        <strain evidence="1 2">MHOM/PA/94/PSC-1</strain>
    </source>
</reference>
<keyword evidence="2" id="KW-1185">Reference proteome</keyword>
<dbReference type="GeneID" id="22574564"/>
<evidence type="ECO:0008006" key="3">
    <source>
        <dbReference type="Google" id="ProtNLM"/>
    </source>
</evidence>
<dbReference type="InterPro" id="IPR046341">
    <property type="entry name" value="SET_dom_sf"/>
</dbReference>
<organism evidence="1 2">
    <name type="scientific">Leishmania panamensis</name>
    <dbReference type="NCBI Taxonomy" id="5679"/>
    <lineage>
        <taxon>Eukaryota</taxon>
        <taxon>Discoba</taxon>
        <taxon>Euglenozoa</taxon>
        <taxon>Kinetoplastea</taxon>
        <taxon>Metakinetoplastina</taxon>
        <taxon>Trypanosomatida</taxon>
        <taxon>Trypanosomatidae</taxon>
        <taxon>Leishmaniinae</taxon>
        <taxon>Leishmania</taxon>
        <taxon>Leishmania guyanensis species complex</taxon>
    </lineage>
</organism>
<evidence type="ECO:0000313" key="2">
    <source>
        <dbReference type="Proteomes" id="UP000063063"/>
    </source>
</evidence>
<dbReference type="Gene3D" id="3.90.1410.10">
    <property type="entry name" value="set domain protein methyltransferase, domain 1"/>
    <property type="match status" value="1"/>
</dbReference>
<protein>
    <recommendedName>
        <fullName evidence="3">SET domain-containing protein</fullName>
    </recommendedName>
</protein>
<sequence>MRARRSSKFAEYLSTYAILGHVGIHPTTLIEKRDAAVGVGVYVRDACDAGTSLLAVPSNRFCSTSVLSRVGLKTTFCSPWTVGSEVLAMGSAESACDVQGGILTFLTGSAQWPELAWRLALEQHRSVSPLWGWLQSLPSVEELTDRKDAAERQCRVHHTMLLPYYLKGRQRIQEETRAAYAQLRPQNILPCFDRFAWAVDVILSRGLLLPTAWPVTAGASTNSAADSGLEEGNSDSPSDSSPECGIVPFLDLVNAPDDIGRAVNADIEVATLFEDLPKFLRDDLAPAAAAKECGSDDGCAEVKRVLETHYYLCLTLRKPLRASEEVILDWHVPMLTTGVLAPADDAIVSRFLKYMF</sequence>
<proteinExistence type="predicted"/>
<dbReference type="Proteomes" id="UP000063063">
    <property type="component" value="Chromosome 20"/>
</dbReference>
<gene>
    <name evidence="1" type="ORF">LPMP_203530</name>
</gene>
<dbReference type="EMBL" id="CP009389">
    <property type="protein sequence ID" value="AIN97848.1"/>
    <property type="molecule type" value="Genomic_DNA"/>
</dbReference>
<dbReference type="RefSeq" id="XP_010698555.1">
    <property type="nucleotide sequence ID" value="XM_010700253.1"/>
</dbReference>
<dbReference type="VEuPathDB" id="TriTrypDB:LPMP_203530"/>
<dbReference type="AlphaFoldDB" id="A0A088RPF9"/>
<dbReference type="VEuPathDB" id="TriTrypDB:LPAL13_200041600"/>
<dbReference type="OrthoDB" id="271201at2759"/>
<dbReference type="KEGG" id="lpan:LPMP_203530"/>
<accession>A0A088RPF9</accession>
<evidence type="ECO:0000313" key="1">
    <source>
        <dbReference type="EMBL" id="AIN97848.1"/>
    </source>
</evidence>
<name>A0A088RPF9_LEIPA</name>
<dbReference type="SUPFAM" id="SSF82199">
    <property type="entry name" value="SET domain"/>
    <property type="match status" value="1"/>
</dbReference>